<evidence type="ECO:0000256" key="1">
    <source>
        <dbReference type="SAM" id="Coils"/>
    </source>
</evidence>
<dbReference type="Proteomes" id="UP000005408">
    <property type="component" value="Unassembled WGS sequence"/>
</dbReference>
<dbReference type="EnsemblMetazoa" id="G23904.1">
    <property type="protein sequence ID" value="G23904.1:cds"/>
    <property type="gene ID" value="G23904"/>
</dbReference>
<keyword evidence="1" id="KW-0175">Coiled coil</keyword>
<proteinExistence type="predicted"/>
<evidence type="ECO:0000313" key="4">
    <source>
        <dbReference type="Proteomes" id="UP000005408"/>
    </source>
</evidence>
<keyword evidence="4" id="KW-1185">Reference proteome</keyword>
<organism evidence="3 4">
    <name type="scientific">Magallana gigas</name>
    <name type="common">Pacific oyster</name>
    <name type="synonym">Crassostrea gigas</name>
    <dbReference type="NCBI Taxonomy" id="29159"/>
    <lineage>
        <taxon>Eukaryota</taxon>
        <taxon>Metazoa</taxon>
        <taxon>Spiralia</taxon>
        <taxon>Lophotrochozoa</taxon>
        <taxon>Mollusca</taxon>
        <taxon>Bivalvia</taxon>
        <taxon>Autobranchia</taxon>
        <taxon>Pteriomorphia</taxon>
        <taxon>Ostreida</taxon>
        <taxon>Ostreoidea</taxon>
        <taxon>Ostreidae</taxon>
        <taxon>Magallana</taxon>
    </lineage>
</organism>
<protein>
    <submittedName>
        <fullName evidence="3">Uncharacterized protein</fullName>
    </submittedName>
</protein>
<feature type="region of interest" description="Disordered" evidence="2">
    <location>
        <begin position="1"/>
        <end position="61"/>
    </location>
</feature>
<feature type="compositionally biased region" description="Low complexity" evidence="2">
    <location>
        <begin position="33"/>
        <end position="44"/>
    </location>
</feature>
<accession>A0A8W8KJX9</accession>
<dbReference type="Gene3D" id="6.10.250.1080">
    <property type="match status" value="1"/>
</dbReference>
<name>A0A8W8KJX9_MAGGI</name>
<dbReference type="AlphaFoldDB" id="A0A8W8KJX9"/>
<feature type="coiled-coil region" evidence="1">
    <location>
        <begin position="139"/>
        <end position="183"/>
    </location>
</feature>
<evidence type="ECO:0000313" key="3">
    <source>
        <dbReference type="EnsemblMetazoa" id="G23904.1:cds"/>
    </source>
</evidence>
<evidence type="ECO:0000256" key="2">
    <source>
        <dbReference type="SAM" id="MobiDB-lite"/>
    </source>
</evidence>
<reference evidence="3" key="1">
    <citation type="submission" date="2022-08" db="UniProtKB">
        <authorList>
            <consortium name="EnsemblMetazoa"/>
        </authorList>
    </citation>
    <scope>IDENTIFICATION</scope>
    <source>
        <strain evidence="3">05x7-T-G4-1.051#20</strain>
    </source>
</reference>
<sequence length="290" mass="32520">MQSSVYALDSKRKRSVELSFTEHQSTSRRRIKSSSSLSDIYNSSPEMASNDKQGLPIPSSSILSPWPPTSTGILSSSPDPTTNVTIVGPKGEIKTSVLNDLIVKSINSQAFIGAFTPLIAAAIAPQIQLIVQSCIQPLINSVKEQQKDIEEQNDEIEILKKSKSELQQRVDDLEYDLDNLEQYGRRTSLRFHNVPKPGTDEGNTDTESAVISICEKMGVTITSDDIDRSHPIEDLTRYRQSIVSKLIEAKKRKSILSFWTFDGRIYIKMEQNGEKLEVTSLDEINRLFNR</sequence>